<gene>
    <name evidence="8" type="ORF">I313_03795</name>
</gene>
<protein>
    <submittedName>
        <fullName evidence="8">Multidrug resistance protein fnx1</fullName>
    </submittedName>
</protein>
<feature type="transmembrane region" description="Helical" evidence="7">
    <location>
        <begin position="146"/>
        <end position="166"/>
    </location>
</feature>
<evidence type="ECO:0000256" key="4">
    <source>
        <dbReference type="ARBA" id="ARBA00022989"/>
    </source>
</evidence>
<organism evidence="8 9">
    <name type="scientific">Cryptococcus deuterogattii Ram5</name>
    <dbReference type="NCBI Taxonomy" id="1296110"/>
    <lineage>
        <taxon>Eukaryota</taxon>
        <taxon>Fungi</taxon>
        <taxon>Dikarya</taxon>
        <taxon>Basidiomycota</taxon>
        <taxon>Agaricomycotina</taxon>
        <taxon>Tremellomycetes</taxon>
        <taxon>Tremellales</taxon>
        <taxon>Cryptococcaceae</taxon>
        <taxon>Cryptococcus</taxon>
        <taxon>Cryptococcus gattii species complex</taxon>
    </lineage>
</organism>
<dbReference type="PANTHER" id="PTHR23501">
    <property type="entry name" value="MAJOR FACILITATOR SUPERFAMILY"/>
    <property type="match status" value="1"/>
</dbReference>
<evidence type="ECO:0000256" key="2">
    <source>
        <dbReference type="ARBA" id="ARBA00022448"/>
    </source>
</evidence>
<dbReference type="InterPro" id="IPR036259">
    <property type="entry name" value="MFS_trans_sf"/>
</dbReference>
<dbReference type="OrthoDB" id="3437016at2759"/>
<dbReference type="GO" id="GO:0012505">
    <property type="term" value="C:endomembrane system"/>
    <property type="evidence" value="ECO:0007669"/>
    <property type="project" value="UniProtKB-SubCell"/>
</dbReference>
<feature type="transmembrane region" description="Helical" evidence="7">
    <location>
        <begin position="187"/>
        <end position="210"/>
    </location>
</feature>
<accession>A0A0D0V1U5</accession>
<keyword evidence="3 7" id="KW-0812">Transmembrane</keyword>
<keyword evidence="5 7" id="KW-0472">Membrane</keyword>
<feature type="transmembrane region" description="Helical" evidence="7">
    <location>
        <begin position="118"/>
        <end position="140"/>
    </location>
</feature>
<comment type="subcellular location">
    <subcellularLocation>
        <location evidence="1">Endomembrane system</location>
        <topology evidence="1">Multi-pass membrane protein</topology>
    </subcellularLocation>
</comment>
<evidence type="ECO:0000256" key="1">
    <source>
        <dbReference type="ARBA" id="ARBA00004127"/>
    </source>
</evidence>
<feature type="transmembrane region" description="Helical" evidence="7">
    <location>
        <begin position="94"/>
        <end position="111"/>
    </location>
</feature>
<sequence>MSAIVITTASYPSERTALLRSHSYSSSDSGRSDISTDSPNQPVRSAPLKDSISLSRFVVVCVGVWSANFVFAFQSTAIPTLAPEIGSWFEHGELSAYLGMIPLYGVFMETLGRKFAMVTACLFFGAGTIMCASAGNMYTLIGARTFAGLGGGGLLTVSSVIVTDLVPLRDRGYYQGGKVLLSKTYIIPYKCVAGLMMTIFGSGSMLGGPVAGWLTDRFGWHWSFWIQLPVIVFCGVIVSVFLPTPHIPPTHRSLLSGLASLDWLGTALLIGSVTTLIFGFSFHTSYLEPWSSPAVWGMLLASVLSAAAFVLVEMKVKRPLVPLRVFKSNHISAVMLSGFFLSVSNQAFLKPVSLCPSVIHPKRLSLEMVGTNLPCTSCCGGISSSHVEANPSLVVLLHDRFPLHFGIFDISLCTVNRKLPLYYTPPVAWALHLESVWADLSNLGHWLRSSRYFLKVWKLVIRS</sequence>
<evidence type="ECO:0000256" key="7">
    <source>
        <dbReference type="SAM" id="Phobius"/>
    </source>
</evidence>
<dbReference type="PANTHER" id="PTHR23501:SF191">
    <property type="entry name" value="VACUOLAR BASIC AMINO ACID TRANSPORTER 4"/>
    <property type="match status" value="1"/>
</dbReference>
<dbReference type="Gene3D" id="1.20.1250.20">
    <property type="entry name" value="MFS general substrate transporter like domains"/>
    <property type="match status" value="1"/>
</dbReference>
<dbReference type="GO" id="GO:0005886">
    <property type="term" value="C:plasma membrane"/>
    <property type="evidence" value="ECO:0007669"/>
    <property type="project" value="TreeGrafter"/>
</dbReference>
<dbReference type="GO" id="GO:0015174">
    <property type="term" value="F:basic amino acid transmembrane transporter activity"/>
    <property type="evidence" value="ECO:0007669"/>
    <property type="project" value="TreeGrafter"/>
</dbReference>
<dbReference type="GO" id="GO:0000329">
    <property type="term" value="C:fungal-type vacuole membrane"/>
    <property type="evidence" value="ECO:0007669"/>
    <property type="project" value="TreeGrafter"/>
</dbReference>
<evidence type="ECO:0000313" key="9">
    <source>
        <dbReference type="Proteomes" id="UP000053392"/>
    </source>
</evidence>
<feature type="region of interest" description="Disordered" evidence="6">
    <location>
        <begin position="22"/>
        <end position="46"/>
    </location>
</feature>
<dbReference type="EMBL" id="KN847903">
    <property type="protein sequence ID" value="KIR40469.1"/>
    <property type="molecule type" value="Genomic_DNA"/>
</dbReference>
<dbReference type="InterPro" id="IPR011701">
    <property type="entry name" value="MFS"/>
</dbReference>
<evidence type="ECO:0000256" key="5">
    <source>
        <dbReference type="ARBA" id="ARBA00023136"/>
    </source>
</evidence>
<evidence type="ECO:0000256" key="6">
    <source>
        <dbReference type="SAM" id="MobiDB-lite"/>
    </source>
</evidence>
<dbReference type="AlphaFoldDB" id="A0A0D0V1U5"/>
<reference evidence="8 9" key="1">
    <citation type="submission" date="2015-01" db="EMBL/GenBank/DDBJ databases">
        <title>The Genome Sequence of Cryptococcus gattii Ram5.</title>
        <authorList>
            <consortium name="The Broad Institute Genomics Platform"/>
            <person name="Cuomo C."/>
            <person name="Litvintseva A."/>
            <person name="Chen Y."/>
            <person name="Heitman J."/>
            <person name="Sun S."/>
            <person name="Springer D."/>
            <person name="Dromer F."/>
            <person name="Young S."/>
            <person name="Zeng Q."/>
            <person name="Gargeya S."/>
            <person name="Abouelleil A."/>
            <person name="Alvarado L."/>
            <person name="Chapman S.B."/>
            <person name="Gainer-Dewar J."/>
            <person name="Goldberg J."/>
            <person name="Griggs A."/>
            <person name="Gujja S."/>
            <person name="Hansen M."/>
            <person name="Howarth C."/>
            <person name="Imamovic A."/>
            <person name="Larimer J."/>
            <person name="Murphy C."/>
            <person name="Naylor J."/>
            <person name="Pearson M."/>
            <person name="Priest M."/>
            <person name="Roberts A."/>
            <person name="Saif S."/>
            <person name="Shea T."/>
            <person name="Sykes S."/>
            <person name="Wortman J."/>
            <person name="Nusbaum C."/>
            <person name="Birren B."/>
        </authorList>
    </citation>
    <scope>NUCLEOTIDE SEQUENCE [LARGE SCALE GENOMIC DNA]</scope>
    <source>
        <strain evidence="8 9">Ram5</strain>
    </source>
</reference>
<keyword evidence="4 7" id="KW-1133">Transmembrane helix</keyword>
<name>A0A0D0V1U5_9TREE</name>
<evidence type="ECO:0000256" key="3">
    <source>
        <dbReference type="ARBA" id="ARBA00022692"/>
    </source>
</evidence>
<feature type="transmembrane region" description="Helical" evidence="7">
    <location>
        <begin position="294"/>
        <end position="312"/>
    </location>
</feature>
<evidence type="ECO:0000313" key="8">
    <source>
        <dbReference type="EMBL" id="KIR40469.1"/>
    </source>
</evidence>
<keyword evidence="9" id="KW-1185">Reference proteome</keyword>
<feature type="transmembrane region" description="Helical" evidence="7">
    <location>
        <begin position="54"/>
        <end position="74"/>
    </location>
</feature>
<proteinExistence type="predicted"/>
<keyword evidence="2" id="KW-0813">Transport</keyword>
<feature type="compositionally biased region" description="Low complexity" evidence="6">
    <location>
        <begin position="22"/>
        <end position="38"/>
    </location>
</feature>
<dbReference type="Pfam" id="PF07690">
    <property type="entry name" value="MFS_1"/>
    <property type="match status" value="2"/>
</dbReference>
<feature type="transmembrane region" description="Helical" evidence="7">
    <location>
        <begin position="263"/>
        <end position="282"/>
    </location>
</feature>
<dbReference type="SUPFAM" id="SSF103473">
    <property type="entry name" value="MFS general substrate transporter"/>
    <property type="match status" value="1"/>
</dbReference>
<dbReference type="HOGENOM" id="CLU_000960_22_3_1"/>
<dbReference type="Proteomes" id="UP000053392">
    <property type="component" value="Unassembled WGS sequence"/>
</dbReference>
<feature type="transmembrane region" description="Helical" evidence="7">
    <location>
        <begin position="222"/>
        <end position="242"/>
    </location>
</feature>